<dbReference type="Proteomes" id="UP000001075">
    <property type="component" value="Unassembled WGS sequence"/>
</dbReference>
<organism evidence="2 3">
    <name type="scientific">Cricetulus griseus</name>
    <name type="common">Chinese hamster</name>
    <name type="synonym">Cricetulus barabensis griseus</name>
    <dbReference type="NCBI Taxonomy" id="10029"/>
    <lineage>
        <taxon>Eukaryota</taxon>
        <taxon>Metazoa</taxon>
        <taxon>Chordata</taxon>
        <taxon>Craniata</taxon>
        <taxon>Vertebrata</taxon>
        <taxon>Euteleostomi</taxon>
        <taxon>Mammalia</taxon>
        <taxon>Eutheria</taxon>
        <taxon>Euarchontoglires</taxon>
        <taxon>Glires</taxon>
        <taxon>Rodentia</taxon>
        <taxon>Myomorpha</taxon>
        <taxon>Muroidea</taxon>
        <taxon>Cricetidae</taxon>
        <taxon>Cricetinae</taxon>
        <taxon>Cricetulus</taxon>
    </lineage>
</organism>
<feature type="chain" id="PRO_5003443693" evidence="1">
    <location>
        <begin position="19"/>
        <end position="53"/>
    </location>
</feature>
<dbReference type="EMBL" id="JH000023">
    <property type="protein sequence ID" value="EGV92954.1"/>
    <property type="molecule type" value="Genomic_DNA"/>
</dbReference>
<evidence type="ECO:0000313" key="3">
    <source>
        <dbReference type="Proteomes" id="UP000001075"/>
    </source>
</evidence>
<proteinExistence type="predicted"/>
<protein>
    <submittedName>
        <fullName evidence="2">Uncharacterized protein</fullName>
    </submittedName>
</protein>
<evidence type="ECO:0000256" key="1">
    <source>
        <dbReference type="SAM" id="SignalP"/>
    </source>
</evidence>
<accession>G3GTW2</accession>
<dbReference type="InParanoid" id="G3GTW2"/>
<sequence length="53" mass="5759">MKRLRLLLSQWAPYLALGIIVRGPFSDMGDRVGVKLDPGAEGRLLATGTLTFS</sequence>
<reference evidence="3" key="1">
    <citation type="journal article" date="2011" name="Nat. Biotechnol.">
        <title>The genomic sequence of the Chinese hamster ovary (CHO)-K1 cell line.</title>
        <authorList>
            <person name="Xu X."/>
            <person name="Nagarajan H."/>
            <person name="Lewis N.E."/>
            <person name="Pan S."/>
            <person name="Cai Z."/>
            <person name="Liu X."/>
            <person name="Chen W."/>
            <person name="Xie M."/>
            <person name="Wang W."/>
            <person name="Hammond S."/>
            <person name="Andersen M.R."/>
            <person name="Neff N."/>
            <person name="Passarelli B."/>
            <person name="Koh W."/>
            <person name="Fan H.C."/>
            <person name="Wang J."/>
            <person name="Gui Y."/>
            <person name="Lee K.H."/>
            <person name="Betenbaugh M.J."/>
            <person name="Quake S.R."/>
            <person name="Famili I."/>
            <person name="Palsson B.O."/>
            <person name="Wang J."/>
        </authorList>
    </citation>
    <scope>NUCLEOTIDE SEQUENCE [LARGE SCALE GENOMIC DNA]</scope>
    <source>
        <strain evidence="3">CHO K1 cell line</strain>
    </source>
</reference>
<evidence type="ECO:0000313" key="2">
    <source>
        <dbReference type="EMBL" id="EGV92954.1"/>
    </source>
</evidence>
<name>G3GTW2_CRIGR</name>
<feature type="signal peptide" evidence="1">
    <location>
        <begin position="1"/>
        <end position="18"/>
    </location>
</feature>
<keyword evidence="1" id="KW-0732">Signal</keyword>
<dbReference type="AlphaFoldDB" id="G3GTW2"/>
<gene>
    <name evidence="2" type="ORF">I79_001101</name>
</gene>